<gene>
    <name evidence="2" type="ORF">dnm_003810</name>
</gene>
<evidence type="ECO:0000313" key="3">
    <source>
        <dbReference type="Proteomes" id="UP000663722"/>
    </source>
</evidence>
<evidence type="ECO:0000313" key="2">
    <source>
        <dbReference type="EMBL" id="QTA84387.1"/>
    </source>
</evidence>
<keyword evidence="2" id="KW-0378">Hydrolase</keyword>
<dbReference type="Pfam" id="PF07819">
    <property type="entry name" value="PGAP1"/>
    <property type="match status" value="1"/>
</dbReference>
<dbReference type="AlphaFoldDB" id="A0A975GK96"/>
<dbReference type="InterPro" id="IPR029058">
    <property type="entry name" value="AB_hydrolase_fold"/>
</dbReference>
<dbReference type="Gene3D" id="3.40.50.1820">
    <property type="entry name" value="alpha/beta hydrolase"/>
    <property type="match status" value="1"/>
</dbReference>
<dbReference type="SUPFAM" id="SSF53474">
    <property type="entry name" value="alpha/beta-Hydrolases"/>
    <property type="match status" value="1"/>
</dbReference>
<dbReference type="RefSeq" id="WP_207680897.1">
    <property type="nucleotide sequence ID" value="NZ_CP061800.1"/>
</dbReference>
<dbReference type="Proteomes" id="UP000663722">
    <property type="component" value="Chromosome"/>
</dbReference>
<protein>
    <submittedName>
        <fullName evidence="2">Alpha/beta hydrolase fold-containing</fullName>
    </submittedName>
</protein>
<name>A0A975GK96_9BACT</name>
<dbReference type="GO" id="GO:0016788">
    <property type="term" value="F:hydrolase activity, acting on ester bonds"/>
    <property type="evidence" value="ECO:0007669"/>
    <property type="project" value="InterPro"/>
</dbReference>
<keyword evidence="3" id="KW-1185">Reference proteome</keyword>
<sequence length="662" mass="73618">MFVKKEAIALAGIVYLSLIFYSSACFAGDIIPTDLNKPVPETSSIIRSEGGRICTRSNAKIIAGSQHLNHPAEIIIQDYFRTLEKIYLNASDTRPSVLAAVRIIFYEKELFLQVTVPLIKYVQPAAELDVVKPNLTGTSWAKTDMTAIVGADGFSATFEVRKQGAYAVYNPERKACLREKLSQKTVPSAKSGTSREGGDWGLISENEKSEDKIPLILVHGDNSYKVKNDRWGDFLNWVSDNSDVDNTYEIWRFHHDTRKRIGFDGNSGNAKELGDAITREFGTDRHILLLAHSRGGLVSRAYMCKYGDGNHGDRVLGLVTLATPHHGSPGAVPDWGLHTIEGKFRDTSLANIFYGYDDDAVVNVTDFGTMELAWDNFDGPENGIPYVEFSLESHLGNDHILSVMDANVENPSLGESETDETIYIPDRSFGTLEELNQDQRYFGKIIAYAGYDTELGGWEGSVNWLSFSFTDHVGLEIATHVMADMVSKGDIQYYFVANDGMVPLQSALFLKKDAANEPVYETEKDNNWFAPDSYEVRLKDFSARMNFRKAVLCPDYDHLHMIEGKGGLLYDKTDYWDHVASSLDELAKPSETSYDGFTPEVVTISDSLPAFSSIVSGDNCFIQTASNTSPIKTGRRFSLLAMPILLILALQGLRIKKLRIGN</sequence>
<evidence type="ECO:0000259" key="1">
    <source>
        <dbReference type="Pfam" id="PF07819"/>
    </source>
</evidence>
<dbReference type="InterPro" id="IPR012908">
    <property type="entry name" value="PGAP1-ab_dom-like"/>
</dbReference>
<dbReference type="KEGG" id="dmm:dnm_003810"/>
<accession>A0A975GK96</accession>
<proteinExistence type="predicted"/>
<organism evidence="2 3">
    <name type="scientific">Desulfonema magnum</name>
    <dbReference type="NCBI Taxonomy" id="45655"/>
    <lineage>
        <taxon>Bacteria</taxon>
        <taxon>Pseudomonadati</taxon>
        <taxon>Thermodesulfobacteriota</taxon>
        <taxon>Desulfobacteria</taxon>
        <taxon>Desulfobacterales</taxon>
        <taxon>Desulfococcaceae</taxon>
        <taxon>Desulfonema</taxon>
    </lineage>
</organism>
<reference evidence="2" key="1">
    <citation type="journal article" date="2021" name="Microb. Physiol.">
        <title>Proteogenomic Insights into the Physiology of Marine, Sulfate-Reducing, Filamentous Desulfonema limicola and Desulfonema magnum.</title>
        <authorList>
            <person name="Schnaars V."/>
            <person name="Wohlbrand L."/>
            <person name="Scheve S."/>
            <person name="Hinrichs C."/>
            <person name="Reinhardt R."/>
            <person name="Rabus R."/>
        </authorList>
    </citation>
    <scope>NUCLEOTIDE SEQUENCE</scope>
    <source>
        <strain evidence="2">4be13</strain>
    </source>
</reference>
<dbReference type="EMBL" id="CP061800">
    <property type="protein sequence ID" value="QTA84387.1"/>
    <property type="molecule type" value="Genomic_DNA"/>
</dbReference>
<feature type="domain" description="GPI inositol-deacylase PGAP1-like alpha/beta" evidence="1">
    <location>
        <begin position="283"/>
        <end position="330"/>
    </location>
</feature>